<dbReference type="AlphaFoldDB" id="A0AA91Q0B6"/>
<dbReference type="GO" id="GO:0008623">
    <property type="term" value="C:CHRAC"/>
    <property type="evidence" value="ECO:0007669"/>
    <property type="project" value="TreeGrafter"/>
</dbReference>
<dbReference type="PANTHER" id="PTHR46172:SF1">
    <property type="entry name" value="DNA POLYMERASE EPSILON SUBUNIT 3"/>
    <property type="match status" value="1"/>
</dbReference>
<feature type="compositionally biased region" description="Basic and acidic residues" evidence="6">
    <location>
        <begin position="121"/>
        <end position="131"/>
    </location>
</feature>
<evidence type="ECO:0000313" key="8">
    <source>
        <dbReference type="EMBL" id="OVF08442.1"/>
    </source>
</evidence>
<feature type="compositionally biased region" description="Acidic residues" evidence="6">
    <location>
        <begin position="162"/>
        <end position="196"/>
    </location>
</feature>
<dbReference type="GO" id="GO:0008622">
    <property type="term" value="C:epsilon DNA polymerase complex"/>
    <property type="evidence" value="ECO:0007669"/>
    <property type="project" value="TreeGrafter"/>
</dbReference>
<name>A0AA91Q0B6_CLALS</name>
<dbReference type="Gene3D" id="1.10.20.10">
    <property type="entry name" value="Histone, subunit A"/>
    <property type="match status" value="1"/>
</dbReference>
<dbReference type="InterPro" id="IPR009072">
    <property type="entry name" value="Histone-fold"/>
</dbReference>
<sequence>MPPKGWRKNQQGKFPQNPKDTELVSIDEILFPKSTIAKLAKQITSGENDANMILSKDSLVALQRAATVFVSHLSFHARNLAKDADRKNFNAQDVLHALEKAEFMGFVPEVKQKLATFERNSEAKKLKKADTKAQVPISSDGGPAAKKLKDNTSKSVDSTVDPGDETAQDEEEDDDADTRTLEDEDEDDEVDAPEEDSEHRDTKTILNKDADLTVDDTEGADGSDTEGQIA</sequence>
<feature type="domain" description="Core Histone H2A/H2B/H3" evidence="7">
    <location>
        <begin position="26"/>
        <end position="98"/>
    </location>
</feature>
<keyword evidence="2" id="KW-0235">DNA replication</keyword>
<reference evidence="8 9" key="1">
    <citation type="submission" date="2017-04" db="EMBL/GenBank/DDBJ databases">
        <title>Draft genome of the yeast Clavispora lusitaniae type strain CBS 6936.</title>
        <authorList>
            <person name="Durrens P."/>
            <person name="Klopp C."/>
            <person name="Biteau N."/>
            <person name="Fitton-Ouhabi V."/>
            <person name="Dementhon K."/>
            <person name="Accoceberry I."/>
            <person name="Sherman D.J."/>
            <person name="Noel T."/>
        </authorList>
    </citation>
    <scope>NUCLEOTIDE SEQUENCE [LARGE SCALE GENOMIC DNA]</scope>
    <source>
        <strain evidence="8 9">CBS 6936</strain>
    </source>
</reference>
<dbReference type="InterPro" id="IPR051377">
    <property type="entry name" value="DNA_Pol-Epsilon_Subunit"/>
</dbReference>
<comment type="caution">
    <text evidence="8">The sequence shown here is derived from an EMBL/GenBank/DDBJ whole genome shotgun (WGS) entry which is preliminary data.</text>
</comment>
<evidence type="ECO:0000313" key="9">
    <source>
        <dbReference type="Proteomes" id="UP000195602"/>
    </source>
</evidence>
<comment type="subcellular location">
    <subcellularLocation>
        <location evidence="1">Nucleus</location>
    </subcellularLocation>
</comment>
<accession>A0AA91Q0B6</accession>
<evidence type="ECO:0000256" key="6">
    <source>
        <dbReference type="SAM" id="MobiDB-lite"/>
    </source>
</evidence>
<feature type="compositionally biased region" description="Basic and acidic residues" evidence="6">
    <location>
        <begin position="197"/>
        <end position="211"/>
    </location>
</feature>
<evidence type="ECO:0000256" key="1">
    <source>
        <dbReference type="ARBA" id="ARBA00004123"/>
    </source>
</evidence>
<organism evidence="8 9">
    <name type="scientific">Clavispora lusitaniae</name>
    <name type="common">Candida lusitaniae</name>
    <dbReference type="NCBI Taxonomy" id="36911"/>
    <lineage>
        <taxon>Eukaryota</taxon>
        <taxon>Fungi</taxon>
        <taxon>Dikarya</taxon>
        <taxon>Ascomycota</taxon>
        <taxon>Saccharomycotina</taxon>
        <taxon>Pichiomycetes</taxon>
        <taxon>Metschnikowiaceae</taxon>
        <taxon>Clavispora</taxon>
    </lineage>
</organism>
<dbReference type="GO" id="GO:0006974">
    <property type="term" value="P:DNA damage response"/>
    <property type="evidence" value="ECO:0007669"/>
    <property type="project" value="TreeGrafter"/>
</dbReference>
<dbReference type="GO" id="GO:0031490">
    <property type="term" value="F:chromatin DNA binding"/>
    <property type="evidence" value="ECO:0007669"/>
    <property type="project" value="TreeGrafter"/>
</dbReference>
<gene>
    <name evidence="8" type="ORF">A9F13_08g01419</name>
</gene>
<dbReference type="GO" id="GO:0046982">
    <property type="term" value="F:protein heterodimerization activity"/>
    <property type="evidence" value="ECO:0007669"/>
    <property type="project" value="InterPro"/>
</dbReference>
<evidence type="ECO:0000256" key="3">
    <source>
        <dbReference type="ARBA" id="ARBA00023242"/>
    </source>
</evidence>
<dbReference type="CDD" id="cd22928">
    <property type="entry name" value="HFD_POLE3_DPB4"/>
    <property type="match status" value="1"/>
</dbReference>
<dbReference type="SUPFAM" id="SSF47113">
    <property type="entry name" value="Histone-fold"/>
    <property type="match status" value="1"/>
</dbReference>
<feature type="region of interest" description="Disordered" evidence="6">
    <location>
        <begin position="121"/>
        <end position="230"/>
    </location>
</feature>
<dbReference type="GO" id="GO:0031507">
    <property type="term" value="P:heterochromatin formation"/>
    <property type="evidence" value="ECO:0007669"/>
    <property type="project" value="TreeGrafter"/>
</dbReference>
<dbReference type="Pfam" id="PF00125">
    <property type="entry name" value="Histone"/>
    <property type="match status" value="1"/>
</dbReference>
<feature type="compositionally biased region" description="Acidic residues" evidence="6">
    <location>
        <begin position="212"/>
        <end position="224"/>
    </location>
</feature>
<evidence type="ECO:0000256" key="2">
    <source>
        <dbReference type="ARBA" id="ARBA00022705"/>
    </source>
</evidence>
<dbReference type="PANTHER" id="PTHR46172">
    <property type="entry name" value="DNA POLYMERASE EPSILON SUBUNIT 3"/>
    <property type="match status" value="1"/>
</dbReference>
<proteinExistence type="predicted"/>
<evidence type="ECO:0000259" key="7">
    <source>
        <dbReference type="Pfam" id="PF00125"/>
    </source>
</evidence>
<evidence type="ECO:0000256" key="5">
    <source>
        <dbReference type="ARBA" id="ARBA00042096"/>
    </source>
</evidence>
<dbReference type="InterPro" id="IPR007125">
    <property type="entry name" value="H2A/H2B/H3"/>
</dbReference>
<dbReference type="EMBL" id="LYUB02000008">
    <property type="protein sequence ID" value="OVF08442.1"/>
    <property type="molecule type" value="Genomic_DNA"/>
</dbReference>
<keyword evidence="3" id="KW-0539">Nucleus</keyword>
<dbReference type="GO" id="GO:0006272">
    <property type="term" value="P:leading strand elongation"/>
    <property type="evidence" value="ECO:0007669"/>
    <property type="project" value="TreeGrafter"/>
</dbReference>
<dbReference type="KEGG" id="clus:A9F13_08g01419"/>
<dbReference type="Proteomes" id="UP000195602">
    <property type="component" value="Unassembled WGS sequence"/>
</dbReference>
<evidence type="ECO:0000256" key="4">
    <source>
        <dbReference type="ARBA" id="ARBA00039775"/>
    </source>
</evidence>
<protein>
    <recommendedName>
        <fullName evidence="4">DNA polymerase epsilon subunit D</fullName>
    </recommendedName>
    <alternativeName>
        <fullName evidence="5">DNA polymerase II subunit D</fullName>
    </alternativeName>
</protein>